<evidence type="ECO:0000313" key="1">
    <source>
        <dbReference type="EMBL" id="AHC40535.1"/>
    </source>
</evidence>
<dbReference type="Proteomes" id="UP000018745">
    <property type="component" value="Chromosome"/>
</dbReference>
<dbReference type="EMBL" id="CP006935">
    <property type="protein sequence ID" value="AHC40535.1"/>
    <property type="molecule type" value="Genomic_DNA"/>
</dbReference>
<proteinExistence type="predicted"/>
<name>A0ABM5P271_9MOLU</name>
<organism evidence="1 2">
    <name type="scientific">Mycoplasma ovis str. Michigan</name>
    <dbReference type="NCBI Taxonomy" id="1415773"/>
    <lineage>
        <taxon>Bacteria</taxon>
        <taxon>Bacillati</taxon>
        <taxon>Mycoplasmatota</taxon>
        <taxon>Mollicutes</taxon>
        <taxon>Mycoplasmataceae</taxon>
        <taxon>Mycoplasma</taxon>
    </lineage>
</organism>
<accession>A0ABM5P271</accession>
<evidence type="ECO:0000313" key="2">
    <source>
        <dbReference type="Proteomes" id="UP000018745"/>
    </source>
</evidence>
<reference evidence="1 2" key="1">
    <citation type="journal article" date="2014" name="Genome Announc.">
        <title>Complete Genome Sequence of Mycoplasma ovis Strain Michigan, a Hemoplasma of Sheep with Two Distinct 16S rRNA Genes.</title>
        <authorList>
            <person name="Deshuillers P.L."/>
            <person name="Santos A.P."/>
            <person name="do Nascimento N.C."/>
            <person name="Hampel J.A."/>
            <person name="Bergin I.L."/>
            <person name="Dyson M.C."/>
            <person name="Messick J.B."/>
        </authorList>
    </citation>
    <scope>NUCLEOTIDE SEQUENCE [LARGE SCALE GENOMIC DNA]</scope>
    <source>
        <strain evidence="1 2">Michigan</strain>
    </source>
</reference>
<protein>
    <submittedName>
        <fullName evidence="1">Uncharacterized protein</fullName>
    </submittedName>
</protein>
<sequence>MFSYCPDNRKSSSLTLSEVLISWFTFLTIDKTCSFVASKLSKEKESSGFSSFKFTWGKLIESPINLCCCE</sequence>
<keyword evidence="2" id="KW-1185">Reference proteome</keyword>
<gene>
    <name evidence="1" type="ORF">OVS_04020</name>
</gene>